<accession>A0A804I3R7</accession>
<dbReference type="Proteomes" id="UP000012960">
    <property type="component" value="Unplaced"/>
</dbReference>
<dbReference type="OMA" id="KESQNWN"/>
<dbReference type="CDD" id="cd14316">
    <property type="entry name" value="UBA2_UBAP1_like"/>
    <property type="match status" value="1"/>
</dbReference>
<dbReference type="InterPro" id="IPR042575">
    <property type="entry name" value="UBAP1_C"/>
</dbReference>
<organism evidence="3 4">
    <name type="scientific">Musa acuminata subsp. malaccensis</name>
    <name type="common">Wild banana</name>
    <name type="synonym">Musa malaccensis</name>
    <dbReference type="NCBI Taxonomy" id="214687"/>
    <lineage>
        <taxon>Eukaryota</taxon>
        <taxon>Viridiplantae</taxon>
        <taxon>Streptophyta</taxon>
        <taxon>Embryophyta</taxon>
        <taxon>Tracheophyta</taxon>
        <taxon>Spermatophyta</taxon>
        <taxon>Magnoliopsida</taxon>
        <taxon>Liliopsida</taxon>
        <taxon>Zingiberales</taxon>
        <taxon>Musaceae</taxon>
        <taxon>Musa</taxon>
    </lineage>
</organism>
<dbReference type="Gramene" id="Ma02_t17180.1">
    <property type="protein sequence ID" value="Ma02_p17180.1"/>
    <property type="gene ID" value="Ma02_g17180"/>
</dbReference>
<dbReference type="GO" id="GO:0000813">
    <property type="term" value="C:ESCRT I complex"/>
    <property type="evidence" value="ECO:0000318"/>
    <property type="project" value="GO_Central"/>
</dbReference>
<dbReference type="FunFam" id="1.20.120.1920:FF:000003">
    <property type="entry name" value="Ubiquitin-associated/translation elongation factor EF1B protein"/>
    <property type="match status" value="1"/>
</dbReference>
<dbReference type="InterPro" id="IPR009060">
    <property type="entry name" value="UBA-like_sf"/>
</dbReference>
<dbReference type="AlphaFoldDB" id="A0A804I3R7"/>
<dbReference type="SUPFAM" id="SSF46934">
    <property type="entry name" value="UBA-like"/>
    <property type="match status" value="1"/>
</dbReference>
<dbReference type="OrthoDB" id="2018023at2759"/>
<evidence type="ECO:0000313" key="3">
    <source>
        <dbReference type="EnsemblPlants" id="Ma02_p17180.1"/>
    </source>
</evidence>
<dbReference type="EnsemblPlants" id="Ma02_t17180.1">
    <property type="protein sequence ID" value="Ma02_p17180.1"/>
    <property type="gene ID" value="Ma02_g17180"/>
</dbReference>
<dbReference type="InterPro" id="IPR038870">
    <property type="entry name" value="UBAP1"/>
</dbReference>
<dbReference type="GO" id="GO:0043130">
    <property type="term" value="F:ubiquitin binding"/>
    <property type="evidence" value="ECO:0000318"/>
    <property type="project" value="GO_Central"/>
</dbReference>
<dbReference type="PANTHER" id="PTHR15960:SF5">
    <property type="entry name" value="LD44032P"/>
    <property type="match status" value="1"/>
</dbReference>
<name>A0A804I3R7_MUSAM</name>
<feature type="compositionally biased region" description="Low complexity" evidence="1">
    <location>
        <begin position="157"/>
        <end position="172"/>
    </location>
</feature>
<feature type="region of interest" description="Disordered" evidence="1">
    <location>
        <begin position="152"/>
        <end position="174"/>
    </location>
</feature>
<reference evidence="3" key="2">
    <citation type="submission" date="2021-05" db="UniProtKB">
        <authorList>
            <consortium name="EnsemblPlants"/>
        </authorList>
    </citation>
    <scope>IDENTIFICATION</scope>
    <source>
        <strain evidence="3">subsp. malaccensis</strain>
    </source>
</reference>
<evidence type="ECO:0000313" key="4">
    <source>
        <dbReference type="Proteomes" id="UP000012960"/>
    </source>
</evidence>
<gene>
    <name evidence="2" type="ORF">GSMUA_72030.1</name>
</gene>
<protein>
    <submittedName>
        <fullName evidence="2">(wild Malaysian banana) hypothetical protein</fullName>
    </submittedName>
</protein>
<feature type="region of interest" description="Disordered" evidence="1">
    <location>
        <begin position="67"/>
        <end position="93"/>
    </location>
</feature>
<evidence type="ECO:0000313" key="2">
    <source>
        <dbReference type="EMBL" id="CAG1862309.1"/>
    </source>
</evidence>
<reference evidence="2" key="1">
    <citation type="submission" date="2021-03" db="EMBL/GenBank/DDBJ databases">
        <authorList>
            <consortium name="Genoscope - CEA"/>
            <person name="William W."/>
        </authorList>
    </citation>
    <scope>NUCLEOTIDE SEQUENCE</scope>
    <source>
        <strain evidence="2">Doubled-haploid Pahang</strain>
    </source>
</reference>
<dbReference type="PANTHER" id="PTHR15960">
    <property type="entry name" value="LD44032P"/>
    <property type="match status" value="1"/>
</dbReference>
<dbReference type="Gene3D" id="1.20.120.1920">
    <property type="entry name" value="UBAP1 SOUBA domain"/>
    <property type="match status" value="1"/>
</dbReference>
<evidence type="ECO:0000256" key="1">
    <source>
        <dbReference type="SAM" id="MobiDB-lite"/>
    </source>
</evidence>
<dbReference type="GO" id="GO:0043162">
    <property type="term" value="P:ubiquitin-dependent protein catabolic process via the multivesicular body sorting pathway"/>
    <property type="evidence" value="ECO:0000318"/>
    <property type="project" value="GO_Central"/>
</dbReference>
<keyword evidence="4" id="KW-1185">Reference proteome</keyword>
<dbReference type="EMBL" id="HG996467">
    <property type="protein sequence ID" value="CAG1862309.1"/>
    <property type="molecule type" value="Genomic_DNA"/>
</dbReference>
<dbReference type="FunCoup" id="A0A804I3R7">
    <property type="interactions" value="4188"/>
</dbReference>
<sequence>MYYNGRVGWLEKGLSSQSYPFSISFSEFFVVVASLLVMDQDFRARQAAMYRAGTGAAPAPSFYPRVNSAAAAPPDRGASFHHPASSAPPPSSSAAGLGIKVMIKPEYQITPPQLAPQMPEVPRSKFQFDFEFEKQILAEAEKESQNWSRITAENQQSKMSSASSSSSPSMASTGDPIVDKYVASGLRREAVSLAVLNYGDNPVKVREFVKGYNILREMGFSSKNVAEALAIYDNDTDKAVAHFLNTSQ</sequence>
<proteinExistence type="predicted"/>